<dbReference type="InterPro" id="IPR027417">
    <property type="entry name" value="P-loop_NTPase"/>
</dbReference>
<dbReference type="VEuPathDB" id="FungiDB:A1O9_02679"/>
<feature type="domain" description="C2H2-type" evidence="6">
    <location>
        <begin position="357"/>
        <end position="380"/>
    </location>
</feature>
<proteinExistence type="inferred from homology"/>
<dbReference type="RefSeq" id="XP_013263704.1">
    <property type="nucleotide sequence ID" value="XM_013408250.1"/>
</dbReference>
<dbReference type="STRING" id="1182545.A0A072PLY5"/>
<evidence type="ECO:0000256" key="4">
    <source>
        <dbReference type="ARBA" id="ARBA00022840"/>
    </source>
</evidence>
<keyword evidence="2" id="KW-0808">Transferase</keyword>
<feature type="compositionally biased region" description="Basic residues" evidence="5">
    <location>
        <begin position="377"/>
        <end position="392"/>
    </location>
</feature>
<protein>
    <recommendedName>
        <fullName evidence="6">C2H2-type domain-containing protein</fullName>
    </recommendedName>
</protein>
<dbReference type="Gene3D" id="3.40.50.300">
    <property type="entry name" value="P-loop containing nucleotide triphosphate hydrolases"/>
    <property type="match status" value="1"/>
</dbReference>
<name>A0A072PLY5_9EURO</name>
<evidence type="ECO:0000256" key="2">
    <source>
        <dbReference type="ARBA" id="ARBA00022679"/>
    </source>
</evidence>
<evidence type="ECO:0000256" key="1">
    <source>
        <dbReference type="ARBA" id="ARBA00005842"/>
    </source>
</evidence>
<comment type="similarity">
    <text evidence="1">Belongs to the IPP transferase family.</text>
</comment>
<dbReference type="InterPro" id="IPR036236">
    <property type="entry name" value="Znf_C2H2_sf"/>
</dbReference>
<dbReference type="Proteomes" id="UP000027920">
    <property type="component" value="Unassembled WGS sequence"/>
</dbReference>
<organism evidence="7 8">
    <name type="scientific">Exophiala aquamarina CBS 119918</name>
    <dbReference type="NCBI Taxonomy" id="1182545"/>
    <lineage>
        <taxon>Eukaryota</taxon>
        <taxon>Fungi</taxon>
        <taxon>Dikarya</taxon>
        <taxon>Ascomycota</taxon>
        <taxon>Pezizomycotina</taxon>
        <taxon>Eurotiomycetes</taxon>
        <taxon>Chaetothyriomycetidae</taxon>
        <taxon>Chaetothyriales</taxon>
        <taxon>Herpotrichiellaceae</taxon>
        <taxon>Exophiala</taxon>
    </lineage>
</organism>
<dbReference type="GO" id="GO:0052381">
    <property type="term" value="F:tRNA dimethylallyltransferase activity"/>
    <property type="evidence" value="ECO:0007669"/>
    <property type="project" value="TreeGrafter"/>
</dbReference>
<dbReference type="HOGENOM" id="CLU_032616_2_3_1"/>
<evidence type="ECO:0000313" key="7">
    <source>
        <dbReference type="EMBL" id="KEF61114.1"/>
    </source>
</evidence>
<dbReference type="PANTHER" id="PTHR11088">
    <property type="entry name" value="TRNA DIMETHYLALLYLTRANSFERASE"/>
    <property type="match status" value="1"/>
</dbReference>
<reference evidence="7 8" key="1">
    <citation type="submission" date="2013-03" db="EMBL/GenBank/DDBJ databases">
        <title>The Genome Sequence of Exophiala aquamarina CBS 119918.</title>
        <authorList>
            <consortium name="The Broad Institute Genomics Platform"/>
            <person name="Cuomo C."/>
            <person name="de Hoog S."/>
            <person name="Gorbushina A."/>
            <person name="Walker B."/>
            <person name="Young S.K."/>
            <person name="Zeng Q."/>
            <person name="Gargeya S."/>
            <person name="Fitzgerald M."/>
            <person name="Haas B."/>
            <person name="Abouelleil A."/>
            <person name="Allen A.W."/>
            <person name="Alvarado L."/>
            <person name="Arachchi H.M."/>
            <person name="Berlin A.M."/>
            <person name="Chapman S.B."/>
            <person name="Gainer-Dewar J."/>
            <person name="Goldberg J."/>
            <person name="Griggs A."/>
            <person name="Gujja S."/>
            <person name="Hansen M."/>
            <person name="Howarth C."/>
            <person name="Imamovic A."/>
            <person name="Ireland A."/>
            <person name="Larimer J."/>
            <person name="McCowan C."/>
            <person name="Murphy C."/>
            <person name="Pearson M."/>
            <person name="Poon T.W."/>
            <person name="Priest M."/>
            <person name="Roberts A."/>
            <person name="Saif S."/>
            <person name="Shea T."/>
            <person name="Sisk P."/>
            <person name="Sykes S."/>
            <person name="Wortman J."/>
            <person name="Nusbaum C."/>
            <person name="Birren B."/>
        </authorList>
    </citation>
    <scope>NUCLEOTIDE SEQUENCE [LARGE SCALE GENOMIC DNA]</scope>
    <source>
        <strain evidence="7 8">CBS 119918</strain>
    </source>
</reference>
<dbReference type="Pfam" id="PF01715">
    <property type="entry name" value="IPPT"/>
    <property type="match status" value="1"/>
</dbReference>
<dbReference type="AlphaFoldDB" id="A0A072PLY5"/>
<dbReference type="GO" id="GO:0005524">
    <property type="term" value="F:ATP binding"/>
    <property type="evidence" value="ECO:0007669"/>
    <property type="project" value="UniProtKB-KW"/>
</dbReference>
<keyword evidence="3" id="KW-0547">Nucleotide-binding</keyword>
<evidence type="ECO:0000256" key="3">
    <source>
        <dbReference type="ARBA" id="ARBA00022741"/>
    </source>
</evidence>
<dbReference type="GeneID" id="25277620"/>
<dbReference type="Gene3D" id="1.10.20.140">
    <property type="match status" value="1"/>
</dbReference>
<dbReference type="SUPFAM" id="SSF57667">
    <property type="entry name" value="beta-beta-alpha zinc fingers"/>
    <property type="match status" value="1"/>
</dbReference>
<dbReference type="Pfam" id="PF12874">
    <property type="entry name" value="zf-met"/>
    <property type="match status" value="1"/>
</dbReference>
<evidence type="ECO:0000313" key="8">
    <source>
        <dbReference type="Proteomes" id="UP000027920"/>
    </source>
</evidence>
<comment type="caution">
    <text evidence="7">The sequence shown here is derived from an EMBL/GenBank/DDBJ whole genome shotgun (WGS) entry which is preliminary data.</text>
</comment>
<dbReference type="InterPro" id="IPR039657">
    <property type="entry name" value="Dimethylallyltransferase"/>
</dbReference>
<dbReference type="OrthoDB" id="775260at2759"/>
<feature type="region of interest" description="Disordered" evidence="5">
    <location>
        <begin position="372"/>
        <end position="411"/>
    </location>
</feature>
<dbReference type="GO" id="GO:0006400">
    <property type="term" value="P:tRNA modification"/>
    <property type="evidence" value="ECO:0007669"/>
    <property type="project" value="TreeGrafter"/>
</dbReference>
<dbReference type="Gene3D" id="3.30.160.60">
    <property type="entry name" value="Classic Zinc Finger"/>
    <property type="match status" value="1"/>
</dbReference>
<accession>A0A072PLY5</accession>
<dbReference type="EMBL" id="AMGV01000002">
    <property type="protein sequence ID" value="KEF61114.1"/>
    <property type="molecule type" value="Genomic_DNA"/>
</dbReference>
<evidence type="ECO:0000256" key="5">
    <source>
        <dbReference type="SAM" id="MobiDB-lite"/>
    </source>
</evidence>
<sequence length="411" mass="46909">MSEIERDGIPHHLIDFIGLEEKPWTVAKFVKESCCIIDQIRSRGKLPILVGGTHYYTHALLFKDATLTVDAARDGKSDASDDDQEKQWPVLSQPTEVILSKLREVDPEMANRWHPHDRRKIQRSLEIWLASGRRASEIYAEQHRHRQSAKESREPGILDDTEMNAEGLRFPTLLLWLEAQDSVLKDRLNRRVDAMVQDGLVEEARGLVQLKDKLSKDGIPVDTAKGIWVSIGYKEMEPCLNDQESKADANRQSRMMQEAFESVKAGTRRYAKRQNRYIRIRLADALRDARQLDKLFLLDSTSLDQWESMVSSPSEYLVDSFLQGEQLPTPSSLSPFAKQILETLHGDKNGSQRLARTCEVCQKTLMTDKEWQGHLSSRGHKKVLASQRKHASSPRTESSMSPKLLRSSDPD</sequence>
<keyword evidence="4" id="KW-0067">ATP-binding</keyword>
<dbReference type="PANTHER" id="PTHR11088:SF89">
    <property type="entry name" value="TRNA DIMETHYLALLYLTRANSFERASE"/>
    <property type="match status" value="1"/>
</dbReference>
<keyword evidence="8" id="KW-1185">Reference proteome</keyword>
<evidence type="ECO:0000259" key="6">
    <source>
        <dbReference type="Pfam" id="PF12874"/>
    </source>
</evidence>
<gene>
    <name evidence="7" type="ORF">A1O9_02679</name>
</gene>
<dbReference type="GO" id="GO:0005739">
    <property type="term" value="C:mitochondrion"/>
    <property type="evidence" value="ECO:0007669"/>
    <property type="project" value="TreeGrafter"/>
</dbReference>
<dbReference type="InterPro" id="IPR013087">
    <property type="entry name" value="Znf_C2H2_type"/>
</dbReference>